<dbReference type="InterPro" id="IPR033479">
    <property type="entry name" value="dCache_1"/>
</dbReference>
<dbReference type="OrthoDB" id="7568856at2"/>
<evidence type="ECO:0000256" key="16">
    <source>
        <dbReference type="ARBA" id="ARBA00073143"/>
    </source>
</evidence>
<evidence type="ECO:0000256" key="7">
    <source>
        <dbReference type="ARBA" id="ARBA00022679"/>
    </source>
</evidence>
<dbReference type="Pfam" id="PF02518">
    <property type="entry name" value="HATPase_c"/>
    <property type="match status" value="1"/>
</dbReference>
<keyword evidence="13" id="KW-0902">Two-component regulatory system</keyword>
<dbReference type="Gene3D" id="1.10.287.130">
    <property type="match status" value="1"/>
</dbReference>
<sequence length="630" mass="67202">MRPDLATAARAMLLAVLGAAALFAVVKAGEMAEARVGERLASEARHRSEIYAQSLEGAIERFGYLPAAAALDLNVRSALVQPDDPRLIATVNTYLETLNRAAGASVLYLIDPSGMTIAASNWDTRETYVGVDFSYRPYFTEAMAGQAGRFYAIGTLTGVPGYFISAPVAIDGRIRGVVVTKVNLDPLEAVWQEAADRVLVTDPNGIVFLASDTRFKFHATRPIDAATAQELKKTRQYGRKTYPLLNLGTVETVGGVPLIAASDVAPHGRVIADDKPLVPYDWHLLLFADAAALELAGRTARVGMTLGFGVLGLIGLYWWQHLKRARESLAARAALEAAQRELEAKVEARTADLTAANGQLAGEIEERRRAEAELRAAQDELVQAAKMATLGQMAAGITHELNQPLTALRGLADNAGKLLEQGREEEAQANLGRITAMVDRLGKITGQLRAFARKSSSETLPVDVAAAVAESLAILAPRIRVAGIGVQTDLDAAAATVRFEPIRLSQVLVNLVGNALDAVKGRPSAWVGLSTRREGSRIVLSVEDNGPGLPEATLARIFDPFFTTKPAGEGLGLGLPISLAIAREFGATLTARARTGGGLAFDLVMEAAESADAAPPQPERLRHERTHHVC</sequence>
<dbReference type="GO" id="GO:0005524">
    <property type="term" value="F:ATP binding"/>
    <property type="evidence" value="ECO:0007669"/>
    <property type="project" value="UniProtKB-KW"/>
</dbReference>
<dbReference type="SUPFAM" id="SSF103190">
    <property type="entry name" value="Sensory domain-like"/>
    <property type="match status" value="1"/>
</dbReference>
<accession>A7IMM8</accession>
<comment type="catalytic activity">
    <reaction evidence="1">
        <text>ATP + protein L-histidine = ADP + protein N-phospho-L-histidine.</text>
        <dbReference type="EC" id="2.7.13.3"/>
    </reaction>
</comment>
<dbReference type="PhylomeDB" id="A7IMM8"/>
<gene>
    <name evidence="20" type="ordered locus">Xaut_4049</name>
</gene>
<dbReference type="EMBL" id="CP000781">
    <property type="protein sequence ID" value="ABS69271.1"/>
    <property type="molecule type" value="Genomic_DNA"/>
</dbReference>
<evidence type="ECO:0000256" key="6">
    <source>
        <dbReference type="ARBA" id="ARBA00022553"/>
    </source>
</evidence>
<dbReference type="GO" id="GO:0005886">
    <property type="term" value="C:plasma membrane"/>
    <property type="evidence" value="ECO:0007669"/>
    <property type="project" value="UniProtKB-SubCell"/>
</dbReference>
<dbReference type="SUPFAM" id="SSF47384">
    <property type="entry name" value="Homodimeric domain of signal transducing histidine kinase"/>
    <property type="match status" value="1"/>
</dbReference>
<keyword evidence="5" id="KW-0997">Cell inner membrane</keyword>
<dbReference type="PANTHER" id="PTHR43065">
    <property type="entry name" value="SENSOR HISTIDINE KINASE"/>
    <property type="match status" value="1"/>
</dbReference>
<dbReference type="PRINTS" id="PR00344">
    <property type="entry name" value="BCTRLSENSOR"/>
</dbReference>
<evidence type="ECO:0000256" key="2">
    <source>
        <dbReference type="ARBA" id="ARBA00004429"/>
    </source>
</evidence>
<keyword evidence="10 20" id="KW-0418">Kinase</keyword>
<dbReference type="Gene3D" id="3.30.565.10">
    <property type="entry name" value="Histidine kinase-like ATPase, C-terminal domain"/>
    <property type="match status" value="1"/>
</dbReference>
<keyword evidence="8" id="KW-0812">Transmembrane</keyword>
<proteinExistence type="predicted"/>
<dbReference type="EC" id="2.7.13.3" evidence="3"/>
<keyword evidence="12" id="KW-1133">Transmembrane helix</keyword>
<organism evidence="20 21">
    <name type="scientific">Xanthobacter autotrophicus (strain ATCC BAA-1158 / Py2)</name>
    <dbReference type="NCBI Taxonomy" id="78245"/>
    <lineage>
        <taxon>Bacteria</taxon>
        <taxon>Pseudomonadati</taxon>
        <taxon>Pseudomonadota</taxon>
        <taxon>Alphaproteobacteria</taxon>
        <taxon>Hyphomicrobiales</taxon>
        <taxon>Xanthobacteraceae</taxon>
        <taxon>Xanthobacter</taxon>
    </lineage>
</organism>
<dbReference type="InterPro" id="IPR003661">
    <property type="entry name" value="HisK_dim/P_dom"/>
</dbReference>
<dbReference type="SUPFAM" id="SSF55874">
    <property type="entry name" value="ATPase domain of HSP90 chaperone/DNA topoisomerase II/histidine kinase"/>
    <property type="match status" value="1"/>
</dbReference>
<dbReference type="InterPro" id="IPR004358">
    <property type="entry name" value="Sig_transdc_His_kin-like_C"/>
</dbReference>
<evidence type="ECO:0000256" key="3">
    <source>
        <dbReference type="ARBA" id="ARBA00012438"/>
    </source>
</evidence>
<evidence type="ECO:0000313" key="20">
    <source>
        <dbReference type="EMBL" id="ABS69271.1"/>
    </source>
</evidence>
<dbReference type="SMART" id="SM00387">
    <property type="entry name" value="HATPase_c"/>
    <property type="match status" value="1"/>
</dbReference>
<evidence type="ECO:0000259" key="19">
    <source>
        <dbReference type="PROSITE" id="PS50109"/>
    </source>
</evidence>
<evidence type="ECO:0000256" key="13">
    <source>
        <dbReference type="ARBA" id="ARBA00023012"/>
    </source>
</evidence>
<evidence type="ECO:0000256" key="5">
    <source>
        <dbReference type="ARBA" id="ARBA00022519"/>
    </source>
</evidence>
<dbReference type="FunFam" id="1.10.287.130:FF:000049">
    <property type="entry name" value="C4-dicarboxylate transport sensor protein DctB"/>
    <property type="match status" value="1"/>
</dbReference>
<dbReference type="PROSITE" id="PS50109">
    <property type="entry name" value="HIS_KIN"/>
    <property type="match status" value="1"/>
</dbReference>
<keyword evidence="21" id="KW-1185">Reference proteome</keyword>
<keyword evidence="6" id="KW-0597">Phosphoprotein</keyword>
<dbReference type="Pfam" id="PF02743">
    <property type="entry name" value="dCache_1"/>
    <property type="match status" value="1"/>
</dbReference>
<dbReference type="PIRSF" id="PIRSF036431">
    <property type="entry name" value="STHK_DctB"/>
    <property type="match status" value="1"/>
</dbReference>
<feature type="domain" description="Histidine kinase" evidence="19">
    <location>
        <begin position="396"/>
        <end position="609"/>
    </location>
</feature>
<keyword evidence="17" id="KW-0175">Coiled coil</keyword>
<evidence type="ECO:0000256" key="9">
    <source>
        <dbReference type="ARBA" id="ARBA00022741"/>
    </source>
</evidence>
<comment type="subcellular location">
    <subcellularLocation>
        <location evidence="2">Cell inner membrane</location>
        <topology evidence="2">Multi-pass membrane protein</topology>
    </subcellularLocation>
</comment>
<evidence type="ECO:0000256" key="10">
    <source>
        <dbReference type="ARBA" id="ARBA00022777"/>
    </source>
</evidence>
<dbReference type="eggNOG" id="COG4191">
    <property type="taxonomic scope" value="Bacteria"/>
</dbReference>
<keyword evidence="9" id="KW-0547">Nucleotide-binding</keyword>
<evidence type="ECO:0000256" key="12">
    <source>
        <dbReference type="ARBA" id="ARBA00022989"/>
    </source>
</evidence>
<dbReference type="KEGG" id="xau:Xaut_4049"/>
<dbReference type="Gene3D" id="3.30.450.20">
    <property type="entry name" value="PAS domain"/>
    <property type="match status" value="2"/>
</dbReference>
<evidence type="ECO:0000256" key="15">
    <source>
        <dbReference type="ARBA" id="ARBA00059004"/>
    </source>
</evidence>
<evidence type="ECO:0000256" key="17">
    <source>
        <dbReference type="SAM" id="Coils"/>
    </source>
</evidence>
<keyword evidence="4" id="KW-1003">Cell membrane</keyword>
<dbReference type="InterPro" id="IPR003594">
    <property type="entry name" value="HATPase_dom"/>
</dbReference>
<dbReference type="STRING" id="78245.Xaut_4049"/>
<protein>
    <recommendedName>
        <fullName evidence="16">C4-dicarboxylate transport sensor protein DctB</fullName>
        <ecNumber evidence="3">2.7.13.3</ecNumber>
    </recommendedName>
</protein>
<name>A7IMM8_XANP2</name>
<dbReference type="InterPro" id="IPR029151">
    <property type="entry name" value="Sensor-like_sf"/>
</dbReference>
<dbReference type="InterPro" id="IPR017055">
    <property type="entry name" value="Sig_transdc_His_kinase_DctB"/>
</dbReference>
<dbReference type="InterPro" id="IPR005467">
    <property type="entry name" value="His_kinase_dom"/>
</dbReference>
<dbReference type="PANTHER" id="PTHR43065:SF46">
    <property type="entry name" value="C4-DICARBOXYLATE TRANSPORT SENSOR PROTEIN DCTB"/>
    <property type="match status" value="1"/>
</dbReference>
<keyword evidence="14" id="KW-0472">Membrane</keyword>
<dbReference type="InterPro" id="IPR036097">
    <property type="entry name" value="HisK_dim/P_sf"/>
</dbReference>
<dbReference type="InterPro" id="IPR036890">
    <property type="entry name" value="HATPase_C_sf"/>
</dbReference>
<evidence type="ECO:0000256" key="18">
    <source>
        <dbReference type="SAM" id="MobiDB-lite"/>
    </source>
</evidence>
<dbReference type="Pfam" id="PF00512">
    <property type="entry name" value="HisKA"/>
    <property type="match status" value="1"/>
</dbReference>
<dbReference type="Gene3D" id="6.10.250.3020">
    <property type="match status" value="1"/>
</dbReference>
<dbReference type="HOGENOM" id="CLU_000445_94_2_5"/>
<dbReference type="GO" id="GO:0000155">
    <property type="term" value="F:phosphorelay sensor kinase activity"/>
    <property type="evidence" value="ECO:0007669"/>
    <property type="project" value="InterPro"/>
</dbReference>
<evidence type="ECO:0000256" key="1">
    <source>
        <dbReference type="ARBA" id="ARBA00000085"/>
    </source>
</evidence>
<feature type="coiled-coil region" evidence="17">
    <location>
        <begin position="325"/>
        <end position="387"/>
    </location>
</feature>
<dbReference type="SMART" id="SM00388">
    <property type="entry name" value="HisKA"/>
    <property type="match status" value="1"/>
</dbReference>
<dbReference type="Proteomes" id="UP000002417">
    <property type="component" value="Chromosome"/>
</dbReference>
<evidence type="ECO:0000256" key="4">
    <source>
        <dbReference type="ARBA" id="ARBA00022475"/>
    </source>
</evidence>
<keyword evidence="7" id="KW-0808">Transferase</keyword>
<dbReference type="AlphaFoldDB" id="A7IMM8"/>
<feature type="region of interest" description="Disordered" evidence="18">
    <location>
        <begin position="611"/>
        <end position="630"/>
    </location>
</feature>
<dbReference type="CDD" id="cd00082">
    <property type="entry name" value="HisKA"/>
    <property type="match status" value="1"/>
</dbReference>
<keyword evidence="11" id="KW-0067">ATP-binding</keyword>
<evidence type="ECO:0000256" key="8">
    <source>
        <dbReference type="ARBA" id="ARBA00022692"/>
    </source>
</evidence>
<evidence type="ECO:0000256" key="11">
    <source>
        <dbReference type="ARBA" id="ARBA00022840"/>
    </source>
</evidence>
<evidence type="ECO:0000256" key="14">
    <source>
        <dbReference type="ARBA" id="ARBA00023136"/>
    </source>
</evidence>
<comment type="function">
    <text evidence="15">Member of the two-component regulatory system DctB/DctD involved in the transport of C4-dicarboxylates. DctB functions as a membrane-associated protein kinase that phosphorylates DctD in response to environmental signals.</text>
</comment>
<dbReference type="CDD" id="cd12914">
    <property type="entry name" value="PDC1_DGC_like"/>
    <property type="match status" value="1"/>
</dbReference>
<evidence type="ECO:0000313" key="21">
    <source>
        <dbReference type="Proteomes" id="UP000002417"/>
    </source>
</evidence>
<reference evidence="20 21" key="1">
    <citation type="submission" date="2007-07" db="EMBL/GenBank/DDBJ databases">
        <title>Complete sequence of chromosome of Xanthobacter autotrophicus Py2.</title>
        <authorList>
            <consortium name="US DOE Joint Genome Institute"/>
            <person name="Copeland A."/>
            <person name="Lucas S."/>
            <person name="Lapidus A."/>
            <person name="Barry K."/>
            <person name="Glavina del Rio T."/>
            <person name="Hammon N."/>
            <person name="Israni S."/>
            <person name="Dalin E."/>
            <person name="Tice H."/>
            <person name="Pitluck S."/>
            <person name="Sims D."/>
            <person name="Brettin T."/>
            <person name="Bruce D."/>
            <person name="Detter J.C."/>
            <person name="Han C."/>
            <person name="Tapia R."/>
            <person name="Brainard J."/>
            <person name="Schmutz J."/>
            <person name="Larimer F."/>
            <person name="Land M."/>
            <person name="Hauser L."/>
            <person name="Kyrpides N."/>
            <person name="Kim E."/>
            <person name="Ensigns S.A."/>
            <person name="Richardson P."/>
        </authorList>
    </citation>
    <scope>NUCLEOTIDE SEQUENCE [LARGE SCALE GENOMIC DNA]</scope>
    <source>
        <strain evidence="21">ATCC BAA-1158 / Py2</strain>
    </source>
</reference>